<feature type="region of interest" description="Disordered" evidence="1">
    <location>
        <begin position="1166"/>
        <end position="1223"/>
    </location>
</feature>
<sequence>MAQSMATTPLSRTGKDALSLKLDLEAAILSCYGYHGETRARPRSTCQMQTRLKHLHSRGKDQYAQQDLLHGYMFDAWSGRKCADQFLELNAKWPLNTDAYLKLLTGLGLGNQLLATLLTVTHKESMRLVQLILDSSEVTAELFRGLFIWTVDQIDARYRKKQAPPLPQDASNNPGEFIRMWTDRAKECESIRRLFRVSFKNILHQLILRQNRRQRGGISYWGLGDKDRIDEVQSGVADEIIQGLLADIIAILVEHPVQGGVGQFGQEIYGDLRRWDQLTGGSGSKLSELLSSVERSPKRRKHEETKTRSSKDILEAVLQRDAELVAKKCQSNTASQGNRSQISPCSKHQEAFMIICDNLRRKQDFPAYPPTAMSRLATYKLQCHHQERAKVLQEHIEWIESTIRSRSAGWLSCAKLKLQFFAVFGESHINEELADIVCDHDLHWDLSSTLLRYLRRHRADPARMPADTFQLGCELLLSVFTKRVGLRLCLRDHLFYQSNAICKDARGPLFGSWGFWRMNIDTLLTSTLNQVVVSEDSPQSSAVSPHTIEALVKISLIAPYQVLSRVVHSIIVNRGQCVLLLQAILGLGQLAWLRASPSEPTLLLSVLQHLLHKPTANDSDPGLIWSDQQQDNFVDFVVKAMAKRSPTTGMLLLDPTEFLVDCVAPFLDELECGHPSPLFQSVTRILLTLYERESAQTSTAGVMESESPIPRGIQLRILLRLLQLRTMHNPWTAEGHNSRRNPTVERGGGEHLDGLSRLCETIVLGMNAYVSSLAEYDQEERELFTGFGQAVQEESSALVDLESRLITVPLMDACQRNLTLDMGLPSLPEELFCLCGDRLRTFEYSRSISQNLGILTMDTAAEAIVLFLGLGRMCDDVLADMIQAIDFGGDHPPSTQHILRLTMTPALYRVLSISTRHQSHRLLTHAVPVMAQLWGGPSNSNLYWDDLDSSSGDSQLPVLGSYWDSFKHGGRQQDEENSETTESSTHPKNVGNSLDILLTLTTVLRFSLEPLPPKGLESVLQVYQSDLGYDMMPDHVASLVQSALKAIRIEWTKVPLDHLIYCFMKVCKMSNIVDTQHQTNTFPNRLTPHSEIELPPSTDESGPCWRNAYLDFMSQPMDDATKRQLDVARAKARDELVLMAMNLSEALVSRQDSFYGKALPELAVVRDDDDTGGGGNHRGRGRGGRGRGRGVRGQKGAAASRELVRGLGSQGRSQQEARQAATGMLDKGTQAWFNSIKMTPAVQEPSATQNEVDSTNARVSIAVVGESTASTSSNVDPVTAVRDEREAPKEMLNADQVDCLSLALAYLPAQESQAVRSRLHRLLNLQPAQAPKHS</sequence>
<proteinExistence type="predicted"/>
<keyword evidence="3" id="KW-1185">Reference proteome</keyword>
<evidence type="ECO:0000256" key="1">
    <source>
        <dbReference type="SAM" id="MobiDB-lite"/>
    </source>
</evidence>
<evidence type="ECO:0000313" key="3">
    <source>
        <dbReference type="Proteomes" id="UP000723463"/>
    </source>
</evidence>
<accession>A0A9P6K5Y0</accession>
<dbReference type="EMBL" id="JAAAXW010000037">
    <property type="protein sequence ID" value="KAF9547801.1"/>
    <property type="molecule type" value="Genomic_DNA"/>
</dbReference>
<feature type="region of interest" description="Disordered" evidence="1">
    <location>
        <begin position="289"/>
        <end position="310"/>
    </location>
</feature>
<reference evidence="2" key="1">
    <citation type="journal article" date="2020" name="Fungal Divers.">
        <title>Resolving the Mortierellaceae phylogeny through synthesis of multi-gene phylogenetics and phylogenomics.</title>
        <authorList>
            <person name="Vandepol N."/>
            <person name="Liber J."/>
            <person name="Desiro A."/>
            <person name="Na H."/>
            <person name="Kennedy M."/>
            <person name="Barry K."/>
            <person name="Grigoriev I.V."/>
            <person name="Miller A.N."/>
            <person name="O'Donnell K."/>
            <person name="Stajich J.E."/>
            <person name="Bonito G."/>
        </authorList>
    </citation>
    <scope>NUCLEOTIDE SEQUENCE</scope>
    <source>
        <strain evidence="2">NRRL 2591</strain>
    </source>
</reference>
<name>A0A9P6K5Y0_9FUNG</name>
<evidence type="ECO:0000313" key="2">
    <source>
        <dbReference type="EMBL" id="KAF9547801.1"/>
    </source>
</evidence>
<organism evidence="2 3">
    <name type="scientific">Mortierella hygrophila</name>
    <dbReference type="NCBI Taxonomy" id="979708"/>
    <lineage>
        <taxon>Eukaryota</taxon>
        <taxon>Fungi</taxon>
        <taxon>Fungi incertae sedis</taxon>
        <taxon>Mucoromycota</taxon>
        <taxon>Mortierellomycotina</taxon>
        <taxon>Mortierellomycetes</taxon>
        <taxon>Mortierellales</taxon>
        <taxon>Mortierellaceae</taxon>
        <taxon>Mortierella</taxon>
    </lineage>
</organism>
<feature type="compositionally biased region" description="Basic residues" evidence="1">
    <location>
        <begin position="1177"/>
        <end position="1192"/>
    </location>
</feature>
<feature type="region of interest" description="Disordered" evidence="1">
    <location>
        <begin position="969"/>
        <end position="988"/>
    </location>
</feature>
<gene>
    <name evidence="2" type="ORF">EC957_007747</name>
</gene>
<dbReference type="Proteomes" id="UP000723463">
    <property type="component" value="Unassembled WGS sequence"/>
</dbReference>
<evidence type="ECO:0008006" key="4">
    <source>
        <dbReference type="Google" id="ProtNLM"/>
    </source>
</evidence>
<comment type="caution">
    <text evidence="2">The sequence shown here is derived from an EMBL/GenBank/DDBJ whole genome shotgun (WGS) entry which is preliminary data.</text>
</comment>
<protein>
    <recommendedName>
        <fullName evidence="4">Mediator of RNA polymerase II transcription subunit 12</fullName>
    </recommendedName>
</protein>